<dbReference type="Proteomes" id="UP000886667">
    <property type="component" value="Unassembled WGS sequence"/>
</dbReference>
<organism evidence="1 2">
    <name type="scientific">Candidatus Thiodiazotropha taylori</name>
    <dbReference type="NCBI Taxonomy" id="2792791"/>
    <lineage>
        <taxon>Bacteria</taxon>
        <taxon>Pseudomonadati</taxon>
        <taxon>Pseudomonadota</taxon>
        <taxon>Gammaproteobacteria</taxon>
        <taxon>Chromatiales</taxon>
        <taxon>Sedimenticolaceae</taxon>
        <taxon>Candidatus Thiodiazotropha</taxon>
    </lineage>
</organism>
<gene>
    <name evidence="1" type="ORF">JAZ07_13085</name>
</gene>
<sequence length="93" mass="10678">MKQFKAISISLLLLVQTGCSDSIEVTVEIDNPKHREIYLRHLINSGLEYSVNHDGSFKIVAESQTVLDEKMKGFEEYVSNEILENNKRLKSQH</sequence>
<evidence type="ECO:0000313" key="1">
    <source>
        <dbReference type="EMBL" id="MCG7947272.1"/>
    </source>
</evidence>
<dbReference type="AlphaFoldDB" id="A0A9E4N4S2"/>
<comment type="caution">
    <text evidence="1">The sequence shown here is derived from an EMBL/GenBank/DDBJ whole genome shotgun (WGS) entry which is preliminary data.</text>
</comment>
<dbReference type="EMBL" id="JAEPCM010000455">
    <property type="protein sequence ID" value="MCG7947272.1"/>
    <property type="molecule type" value="Genomic_DNA"/>
</dbReference>
<evidence type="ECO:0000313" key="2">
    <source>
        <dbReference type="Proteomes" id="UP000886667"/>
    </source>
</evidence>
<accession>A0A9E4N4S2</accession>
<proteinExistence type="predicted"/>
<name>A0A9E4N4S2_9GAMM</name>
<protein>
    <submittedName>
        <fullName evidence="1">Uncharacterized protein</fullName>
    </submittedName>
</protein>
<reference evidence="1" key="1">
    <citation type="journal article" date="2021" name="Proc. Natl. Acad. Sci. U.S.A.">
        <title>Global biogeography of chemosynthetic symbionts reveals both localized and globally distributed symbiont groups. .</title>
        <authorList>
            <person name="Osvatic J.T."/>
            <person name="Wilkins L.G.E."/>
            <person name="Leibrecht L."/>
            <person name="Leray M."/>
            <person name="Zauner S."/>
            <person name="Polzin J."/>
            <person name="Camacho Y."/>
            <person name="Gros O."/>
            <person name="van Gils J.A."/>
            <person name="Eisen J.A."/>
            <person name="Petersen J.M."/>
            <person name="Yuen B."/>
        </authorList>
    </citation>
    <scope>NUCLEOTIDE SEQUENCE</scope>
    <source>
        <strain evidence="1">MAGclacostrist064TRANS</strain>
    </source>
</reference>